<dbReference type="Pfam" id="PF00106">
    <property type="entry name" value="adh_short"/>
    <property type="match status" value="2"/>
</dbReference>
<dbReference type="InterPro" id="IPR020904">
    <property type="entry name" value="Sc_DH/Rdtase_CS"/>
</dbReference>
<reference evidence="5" key="1">
    <citation type="submission" date="2016-10" db="EMBL/GenBank/DDBJ databases">
        <authorList>
            <person name="Varghese N."/>
            <person name="Submissions S."/>
        </authorList>
    </citation>
    <scope>NUCLEOTIDE SEQUENCE [LARGE SCALE GENOMIC DNA]</scope>
    <source>
        <strain evidence="5">CGMCC 1.10223</strain>
    </source>
</reference>
<dbReference type="PANTHER" id="PTHR24320:SF148">
    <property type="entry name" value="NAD(P)-BINDING ROSSMANN-FOLD SUPERFAMILY PROTEIN"/>
    <property type="match status" value="1"/>
</dbReference>
<keyword evidence="2" id="KW-0560">Oxidoreductase</keyword>
<name>A0A1I2G3P6_9BACL</name>
<dbReference type="PANTHER" id="PTHR24320">
    <property type="entry name" value="RETINOL DEHYDROGENASE"/>
    <property type="match status" value="1"/>
</dbReference>
<organism evidence="4 5">
    <name type="scientific">Paenibacillus algorifonticola</name>
    <dbReference type="NCBI Taxonomy" id="684063"/>
    <lineage>
        <taxon>Bacteria</taxon>
        <taxon>Bacillati</taxon>
        <taxon>Bacillota</taxon>
        <taxon>Bacilli</taxon>
        <taxon>Bacillales</taxon>
        <taxon>Paenibacillaceae</taxon>
        <taxon>Paenibacillus</taxon>
    </lineage>
</organism>
<dbReference type="InterPro" id="IPR002347">
    <property type="entry name" value="SDR_fam"/>
</dbReference>
<proteinExistence type="inferred from homology"/>
<keyword evidence="5" id="KW-1185">Reference proteome</keyword>
<evidence type="ECO:0000256" key="1">
    <source>
        <dbReference type="ARBA" id="ARBA00006484"/>
    </source>
</evidence>
<evidence type="ECO:0000313" key="5">
    <source>
        <dbReference type="Proteomes" id="UP000183410"/>
    </source>
</evidence>
<dbReference type="Proteomes" id="UP000183410">
    <property type="component" value="Unassembled WGS sequence"/>
</dbReference>
<dbReference type="Gene3D" id="3.40.50.720">
    <property type="entry name" value="NAD(P)-binding Rossmann-like Domain"/>
    <property type="match status" value="1"/>
</dbReference>
<dbReference type="InterPro" id="IPR036291">
    <property type="entry name" value="NAD(P)-bd_dom_sf"/>
</dbReference>
<evidence type="ECO:0000256" key="2">
    <source>
        <dbReference type="ARBA" id="ARBA00023002"/>
    </source>
</evidence>
<comment type="similarity">
    <text evidence="1 3">Belongs to the short-chain dehydrogenases/reductases (SDR) family.</text>
</comment>
<dbReference type="OrthoDB" id="9809821at2"/>
<dbReference type="AlphaFoldDB" id="A0A1I2G3P6"/>
<dbReference type="RefSeq" id="WP_143088590.1">
    <property type="nucleotide sequence ID" value="NZ_FONN01000014.1"/>
</dbReference>
<dbReference type="EMBL" id="FONN01000014">
    <property type="protein sequence ID" value="SFF11617.1"/>
    <property type="molecule type" value="Genomic_DNA"/>
</dbReference>
<gene>
    <name evidence="4" type="ORF">SAMN04487969_114104</name>
</gene>
<accession>A0A1I2G3P6</accession>
<sequence>MTVNHNKVALITGANSGVGFELTKRMLSEGWEAIALIRSGFPNEEPLILEALKTKQLRIYRADLSDFASLKQTLDQIKKNEEHIEVLFNNAGVSLGEMKYTKQQREMHFEVNTLVPYIIFMELKELLLKGTMKTIVNTSSNSLLFLKKFDSNTLDKPTQFKKIVGPYGASKLALSLWTKEIAPSLLAEGIQIRSVCPGGNKTTMTKNSGMPAYLILIRNLFFSHPSVGASRLYDAAFGDFTQKTGIFLHKGKDTALKFTTQSHNVLHKVNMIYKKEFGAR</sequence>
<dbReference type="GO" id="GO:0016491">
    <property type="term" value="F:oxidoreductase activity"/>
    <property type="evidence" value="ECO:0007669"/>
    <property type="project" value="UniProtKB-KW"/>
</dbReference>
<dbReference type="SUPFAM" id="SSF51735">
    <property type="entry name" value="NAD(P)-binding Rossmann-fold domains"/>
    <property type="match status" value="1"/>
</dbReference>
<protein>
    <submittedName>
        <fullName evidence="4">NAD(P)-dependent dehydrogenase, short-chain alcohol dehydrogenase family</fullName>
    </submittedName>
</protein>
<dbReference type="PRINTS" id="PR00080">
    <property type="entry name" value="SDRFAMILY"/>
</dbReference>
<dbReference type="PROSITE" id="PS00061">
    <property type="entry name" value="ADH_SHORT"/>
    <property type="match status" value="1"/>
</dbReference>
<dbReference type="PRINTS" id="PR00081">
    <property type="entry name" value="GDHRDH"/>
</dbReference>
<evidence type="ECO:0000256" key="3">
    <source>
        <dbReference type="RuleBase" id="RU000363"/>
    </source>
</evidence>
<evidence type="ECO:0000313" key="4">
    <source>
        <dbReference type="EMBL" id="SFF11617.1"/>
    </source>
</evidence>